<reference evidence="2" key="1">
    <citation type="journal article" date="2019" name="Int. J. Syst. Evol. Microbiol.">
        <title>The Global Catalogue of Microorganisms (GCM) 10K type strain sequencing project: providing services to taxonomists for standard genome sequencing and annotation.</title>
        <authorList>
            <consortium name="The Broad Institute Genomics Platform"/>
            <consortium name="The Broad Institute Genome Sequencing Center for Infectious Disease"/>
            <person name="Wu L."/>
            <person name="Ma J."/>
        </authorList>
    </citation>
    <scope>NUCLEOTIDE SEQUENCE [LARGE SCALE GENOMIC DNA]</scope>
    <source>
        <strain evidence="2">JCM 16953</strain>
    </source>
</reference>
<organism evidence="1 2">
    <name type="scientific">Nocardioides panacisoli</name>
    <dbReference type="NCBI Taxonomy" id="627624"/>
    <lineage>
        <taxon>Bacteria</taxon>
        <taxon>Bacillati</taxon>
        <taxon>Actinomycetota</taxon>
        <taxon>Actinomycetes</taxon>
        <taxon>Propionibacteriales</taxon>
        <taxon>Nocardioidaceae</taxon>
        <taxon>Nocardioides</taxon>
    </lineage>
</organism>
<dbReference type="RefSeq" id="WP_344773487.1">
    <property type="nucleotide sequence ID" value="NZ_BAABAH010000003.1"/>
</dbReference>
<protein>
    <submittedName>
        <fullName evidence="1">NAD(P)H nitroreductase</fullName>
    </submittedName>
</protein>
<dbReference type="Gene3D" id="3.40.109.10">
    <property type="entry name" value="NADH Oxidase"/>
    <property type="match status" value="1"/>
</dbReference>
<proteinExistence type="predicted"/>
<dbReference type="PANTHER" id="PTHR23026">
    <property type="entry name" value="NADPH NITROREDUCTASE"/>
    <property type="match status" value="1"/>
</dbReference>
<keyword evidence="2" id="KW-1185">Reference proteome</keyword>
<name>A0ABP7I7Y7_9ACTN</name>
<dbReference type="Proteomes" id="UP001501821">
    <property type="component" value="Unassembled WGS sequence"/>
</dbReference>
<dbReference type="SUPFAM" id="SSF55469">
    <property type="entry name" value="FMN-dependent nitroreductase-like"/>
    <property type="match status" value="2"/>
</dbReference>
<comment type="caution">
    <text evidence="1">The sequence shown here is derived from an EMBL/GenBank/DDBJ whole genome shotgun (WGS) entry which is preliminary data.</text>
</comment>
<evidence type="ECO:0000313" key="1">
    <source>
        <dbReference type="EMBL" id="GAA3811805.1"/>
    </source>
</evidence>
<evidence type="ECO:0000313" key="2">
    <source>
        <dbReference type="Proteomes" id="UP001501821"/>
    </source>
</evidence>
<dbReference type="InterPro" id="IPR000415">
    <property type="entry name" value="Nitroreductase-like"/>
</dbReference>
<gene>
    <name evidence="1" type="ORF">GCM10022242_12870</name>
</gene>
<dbReference type="InterPro" id="IPR050627">
    <property type="entry name" value="Nitroreductase/BluB"/>
</dbReference>
<accession>A0ABP7I7Y7</accession>
<dbReference type="PANTHER" id="PTHR23026:SF123">
    <property type="entry name" value="NAD(P)H NITROREDUCTASE RV3131-RELATED"/>
    <property type="match status" value="1"/>
</dbReference>
<sequence>MTVIVRESTTTEVRRRLVELACLAPSVHNTQPWSWRLEGDRVLLYADRTRALPVEDPRGRNLVLSCGTAVHHLRVAARALGLDARVELMPDGDERDLLASIELRPGFRSPTPSDDLTVLRARCTDRRRFTLWPVPAAELEALAEEARSWDCTAIPILDLSTRFRVELLTLRAQASRSTDAAATSEQRAWVGRGGYDGIPREVLPERGSTSHLARFATEPSPENPTVVESGDGVIVLGGPADGPIDWLRTGEGLSALWLRATRAGMSVVPLSLPIEVEASRTELQHVVVQDAFVPHLLVRIGWQAIGRSELPRTPRRPVAEVLKP</sequence>
<dbReference type="NCBIfam" id="NF047509">
    <property type="entry name" value="Rv3131_FMN_oxido"/>
    <property type="match status" value="1"/>
</dbReference>
<dbReference type="EMBL" id="BAABAH010000003">
    <property type="protein sequence ID" value="GAA3811805.1"/>
    <property type="molecule type" value="Genomic_DNA"/>
</dbReference>